<dbReference type="EMBL" id="JBJQND010000007">
    <property type="protein sequence ID" value="KAL3871820.1"/>
    <property type="molecule type" value="Genomic_DNA"/>
</dbReference>
<gene>
    <name evidence="1" type="ORF">ACJMK2_039792</name>
</gene>
<proteinExistence type="predicted"/>
<reference evidence="1 2" key="1">
    <citation type="submission" date="2024-11" db="EMBL/GenBank/DDBJ databases">
        <title>Chromosome-level genome assembly of the freshwater bivalve Anodonta woodiana.</title>
        <authorList>
            <person name="Chen X."/>
        </authorList>
    </citation>
    <scope>NUCLEOTIDE SEQUENCE [LARGE SCALE GENOMIC DNA]</scope>
    <source>
        <strain evidence="1">MN2024</strain>
        <tissue evidence="1">Gills</tissue>
    </source>
</reference>
<keyword evidence="2" id="KW-1185">Reference proteome</keyword>
<evidence type="ECO:0000313" key="1">
    <source>
        <dbReference type="EMBL" id="KAL3871820.1"/>
    </source>
</evidence>
<organism evidence="1 2">
    <name type="scientific">Sinanodonta woodiana</name>
    <name type="common">Chinese pond mussel</name>
    <name type="synonym">Anodonta woodiana</name>
    <dbReference type="NCBI Taxonomy" id="1069815"/>
    <lineage>
        <taxon>Eukaryota</taxon>
        <taxon>Metazoa</taxon>
        <taxon>Spiralia</taxon>
        <taxon>Lophotrochozoa</taxon>
        <taxon>Mollusca</taxon>
        <taxon>Bivalvia</taxon>
        <taxon>Autobranchia</taxon>
        <taxon>Heteroconchia</taxon>
        <taxon>Palaeoheterodonta</taxon>
        <taxon>Unionida</taxon>
        <taxon>Unionoidea</taxon>
        <taxon>Unionidae</taxon>
        <taxon>Unioninae</taxon>
        <taxon>Sinanodonta</taxon>
    </lineage>
</organism>
<name>A0ABD3WD30_SINWO</name>
<evidence type="ECO:0000313" key="2">
    <source>
        <dbReference type="Proteomes" id="UP001634394"/>
    </source>
</evidence>
<accession>A0ABD3WD30</accession>
<protein>
    <submittedName>
        <fullName evidence="1">Uncharacterized protein</fullName>
    </submittedName>
</protein>
<comment type="caution">
    <text evidence="1">The sequence shown here is derived from an EMBL/GenBank/DDBJ whole genome shotgun (WGS) entry which is preliminary data.</text>
</comment>
<dbReference type="AlphaFoldDB" id="A0ABD3WD30"/>
<dbReference type="Proteomes" id="UP001634394">
    <property type="component" value="Unassembled WGS sequence"/>
</dbReference>
<sequence length="103" mass="11147">MNSNRHAIGKANRIISMAKGVCPLQPQNLSLTDAKVHSNKITTPFVKVIGFLTPSPTSKLIIERKLDVISLNPDEISLIPDEISLVPDEISTSPGQTTNNSNN</sequence>